<dbReference type="InterPro" id="IPR054229">
    <property type="entry name" value="DUF6954"/>
</dbReference>
<reference evidence="2 3" key="1">
    <citation type="submission" date="2014-12" db="EMBL/GenBank/DDBJ databases">
        <title>Draft genome sequence of Cohnella kolymensis strain B-2846.</title>
        <authorList>
            <person name="Karlyshev A.V."/>
            <person name="Kudryashova E.B."/>
        </authorList>
    </citation>
    <scope>NUCLEOTIDE SEQUENCE [LARGE SCALE GENOMIC DNA]</scope>
    <source>
        <strain evidence="2 3">VKM B-2846</strain>
    </source>
</reference>
<comment type="caution">
    <text evidence="2">The sequence shown here is derived from an EMBL/GenBank/DDBJ whole genome shotgun (WGS) entry which is preliminary data.</text>
</comment>
<keyword evidence="1" id="KW-0812">Transmembrane</keyword>
<dbReference type="Pfam" id="PF22268">
    <property type="entry name" value="DUF6954"/>
    <property type="match status" value="1"/>
</dbReference>
<feature type="transmembrane region" description="Helical" evidence="1">
    <location>
        <begin position="36"/>
        <end position="55"/>
    </location>
</feature>
<gene>
    <name evidence="2" type="ORF">SD71_00485</name>
</gene>
<keyword evidence="1" id="KW-0472">Membrane</keyword>
<keyword evidence="1" id="KW-1133">Transmembrane helix</keyword>
<protein>
    <submittedName>
        <fullName evidence="2">Uncharacterized protein</fullName>
    </submittedName>
</protein>
<keyword evidence="3" id="KW-1185">Reference proteome</keyword>
<organism evidence="2 3">
    <name type="scientific">Cohnella kolymensis</name>
    <dbReference type="NCBI Taxonomy" id="1590652"/>
    <lineage>
        <taxon>Bacteria</taxon>
        <taxon>Bacillati</taxon>
        <taxon>Bacillota</taxon>
        <taxon>Bacilli</taxon>
        <taxon>Bacillales</taxon>
        <taxon>Paenibacillaceae</taxon>
        <taxon>Cohnella</taxon>
    </lineage>
</organism>
<evidence type="ECO:0000313" key="2">
    <source>
        <dbReference type="EMBL" id="KIL37235.1"/>
    </source>
</evidence>
<name>A0ABR5A8D5_9BACL</name>
<accession>A0ABR5A8D5</accession>
<proteinExistence type="predicted"/>
<evidence type="ECO:0000256" key="1">
    <source>
        <dbReference type="SAM" id="Phobius"/>
    </source>
</evidence>
<dbReference type="EMBL" id="JXAL01000001">
    <property type="protein sequence ID" value="KIL37235.1"/>
    <property type="molecule type" value="Genomic_DNA"/>
</dbReference>
<evidence type="ECO:0000313" key="3">
    <source>
        <dbReference type="Proteomes" id="UP000054526"/>
    </source>
</evidence>
<sequence length="65" mass="7429">MRMLVHFVFAALYLLVAFFGIGPVLMADGSQVERLWTLIVVLAVFVVLISAHTWLTRRTSRQRPN</sequence>
<dbReference type="Proteomes" id="UP000054526">
    <property type="component" value="Unassembled WGS sequence"/>
</dbReference>
<dbReference type="RefSeq" id="WP_041058324.1">
    <property type="nucleotide sequence ID" value="NZ_JXAL01000001.1"/>
</dbReference>